<feature type="signal peptide" evidence="1">
    <location>
        <begin position="1"/>
        <end position="18"/>
    </location>
</feature>
<organism evidence="2 3">
    <name type="scientific">Penicillium ucsense</name>
    <dbReference type="NCBI Taxonomy" id="2839758"/>
    <lineage>
        <taxon>Eukaryota</taxon>
        <taxon>Fungi</taxon>
        <taxon>Dikarya</taxon>
        <taxon>Ascomycota</taxon>
        <taxon>Pezizomycotina</taxon>
        <taxon>Eurotiomycetes</taxon>
        <taxon>Eurotiomycetidae</taxon>
        <taxon>Eurotiales</taxon>
        <taxon>Aspergillaceae</taxon>
        <taxon>Penicillium</taxon>
    </lineage>
</organism>
<evidence type="ECO:0000313" key="3">
    <source>
        <dbReference type="Proteomes" id="UP000631181"/>
    </source>
</evidence>
<dbReference type="OrthoDB" id="3535343at2759"/>
<dbReference type="EMBL" id="WIWV01000120">
    <property type="protein sequence ID" value="KAF7713385.1"/>
    <property type="molecule type" value="Genomic_DNA"/>
</dbReference>
<evidence type="ECO:0000256" key="1">
    <source>
        <dbReference type="SAM" id="SignalP"/>
    </source>
</evidence>
<name>A0A8J8WFM8_9EURO</name>
<proteinExistence type="predicted"/>
<gene>
    <name evidence="2" type="ORF">PECM_001211</name>
</gene>
<keyword evidence="3" id="KW-1185">Reference proteome</keyword>
<dbReference type="Proteomes" id="UP000631181">
    <property type="component" value="Unassembled WGS sequence"/>
</dbReference>
<protein>
    <submittedName>
        <fullName evidence="2">Uncharacterized protein</fullName>
    </submittedName>
</protein>
<evidence type="ECO:0000313" key="2">
    <source>
        <dbReference type="EMBL" id="KAF7713385.1"/>
    </source>
</evidence>
<accession>A0A8J8WFM8</accession>
<comment type="caution">
    <text evidence="2">The sequence shown here is derived from an EMBL/GenBank/DDBJ whole genome shotgun (WGS) entry which is preliminary data.</text>
</comment>
<reference evidence="2" key="1">
    <citation type="journal article" date="2020" name="Front. Microbiol.">
        <title>Gene regulatory networks of Penicillium echinulatum 2HH and Penicillium oxalicum 114-2 inferred by a computational biology approach.</title>
        <authorList>
            <person name="Lenz A.R."/>
            <person name="Galan-Vasquez E."/>
            <person name="Balbinot E."/>
            <person name="De Abreu F.P."/>
            <person name="De Oliveira N.S."/>
            <person name="Da Rosa L.O."/>
            <person name="De Avila E Silva S."/>
            <person name="Camassola M."/>
            <person name="Dillon A.J.P."/>
            <person name="Perez-Rueda E."/>
        </authorList>
    </citation>
    <scope>NUCLEOTIDE SEQUENCE</scope>
    <source>
        <strain evidence="2">S1M29</strain>
    </source>
</reference>
<dbReference type="AlphaFoldDB" id="A0A8J8WFM8"/>
<feature type="chain" id="PRO_5035218510" evidence="1">
    <location>
        <begin position="19"/>
        <end position="212"/>
    </location>
</feature>
<keyword evidence="1" id="KW-0732">Signal</keyword>
<sequence length="212" mass="23367">MKLQIPIVSCLLASLGDALETRTKACSHFPTSMQEFTREFQQPKPPMVKTEFQTSFIQHKWNANLSHVSSGYLYFSPSQKLVRADEAYEGALATSIFDYGNTTQQGLVMNTVTSYSVGSPKPSVWSGYVLSNYPLFAEDFLIKGDAVFGGLVTRNLLQGHVASWNIMFMGSIPVTAFVDACGVLVGYDYFSPGLRTRVTTDFFNTAVGPVKI</sequence>